<evidence type="ECO:0000256" key="2">
    <source>
        <dbReference type="SAM" id="SignalP"/>
    </source>
</evidence>
<keyword evidence="1 2" id="KW-0732">Signal</keyword>
<evidence type="ECO:0000256" key="1">
    <source>
        <dbReference type="ARBA" id="ARBA00022729"/>
    </source>
</evidence>
<accession>A0A832I8V6</accession>
<evidence type="ECO:0000313" key="4">
    <source>
        <dbReference type="EMBL" id="HGZ42702.1"/>
    </source>
</evidence>
<dbReference type="AlphaFoldDB" id="A0A832I8V6"/>
<feature type="signal peptide" evidence="2">
    <location>
        <begin position="1"/>
        <end position="24"/>
    </location>
</feature>
<dbReference type="SUPFAM" id="SSF48695">
    <property type="entry name" value="Multiheme cytochromes"/>
    <property type="match status" value="3"/>
</dbReference>
<name>A0A832I8V6_UNCEI</name>
<dbReference type="Gene3D" id="3.90.10.10">
    <property type="entry name" value="Cytochrome C3"/>
    <property type="match status" value="5"/>
</dbReference>
<evidence type="ECO:0000259" key="3">
    <source>
        <dbReference type="Pfam" id="PF14522"/>
    </source>
</evidence>
<reference evidence="4" key="1">
    <citation type="journal article" date="2020" name="mSystems">
        <title>Genome- and Community-Level Interaction Insights into Carbon Utilization and Element Cycling Functions of Hydrothermarchaeota in Hydrothermal Sediment.</title>
        <authorList>
            <person name="Zhou Z."/>
            <person name="Liu Y."/>
            <person name="Xu W."/>
            <person name="Pan J."/>
            <person name="Luo Z.H."/>
            <person name="Li M."/>
        </authorList>
    </citation>
    <scope>NUCLEOTIDE SEQUENCE [LARGE SCALE GENOMIC DNA]</scope>
    <source>
        <strain evidence="4">SpSt-381</strain>
    </source>
</reference>
<sequence>MKRALRTSLLAALALAAGAAAASAQFSPGPLSAAHADLDATTRCFACHARGGGKAMDHKCLDCHGEIAGLRAARRGLHARDASGACATCHPEHAGRDFALVPWSDAERAAFDHRDAGWALEGRHAAVRCADCHRAALQKDPLAAKIRRKNRAASLVGLSTACASCHADPHRAELGADCARCHDAGAWKPARGFDHARTDYPLAGRHAQAACASCHAAEPIVAAAAAAGGPPLARDARGAIVPRWKGLPRADCAPCHRDPHAGRFPGRCASCHRVEGFSSVIAAGFDHDRTRYPLRGRHRGVECARCHDPKTAWGKKPAFAACGDCHRDAHAGQATLAGKPADCAACHAVTGFERSTFTAAAHAATRYPLLGAHARADCSACHARRAGAERTLGPARVALRPVAARCEDCHADPHAGRFAAGGARPRAGGCLACHGMEAFAPSGFGIAAHAASGFPLEGAHRAAPCSGCHEGLRAAPAASSRAGAPVRALGFEVVKRACADCHRSPHGGQFAARRDRGACDGCHGTDAFVPASRFDHARDAAFRLEGAHARARCSACHAAARDASGEARVVYRPLPTRCRGCHLEADPGPRRSAAAAAHVPGEVLHAVLR</sequence>
<comment type="caution">
    <text evidence="4">The sequence shown here is derived from an EMBL/GenBank/DDBJ whole genome shotgun (WGS) entry which is preliminary data.</text>
</comment>
<feature type="chain" id="PRO_5032334045" description="Cytochrome c7-like domain-containing protein" evidence="2">
    <location>
        <begin position="25"/>
        <end position="609"/>
    </location>
</feature>
<dbReference type="InterPro" id="IPR006311">
    <property type="entry name" value="TAT_signal"/>
</dbReference>
<protein>
    <recommendedName>
        <fullName evidence="3">Cytochrome c7-like domain-containing protein</fullName>
    </recommendedName>
</protein>
<dbReference type="PROSITE" id="PS51318">
    <property type="entry name" value="TAT"/>
    <property type="match status" value="1"/>
</dbReference>
<proteinExistence type="predicted"/>
<organism evidence="4">
    <name type="scientific">Eiseniibacteriota bacterium</name>
    <dbReference type="NCBI Taxonomy" id="2212470"/>
    <lineage>
        <taxon>Bacteria</taxon>
        <taxon>Candidatus Eiseniibacteriota</taxon>
    </lineage>
</organism>
<dbReference type="Pfam" id="PF14522">
    <property type="entry name" value="Cytochrome_C7"/>
    <property type="match status" value="1"/>
</dbReference>
<dbReference type="InterPro" id="IPR051829">
    <property type="entry name" value="Multiheme_Cytochr_ET"/>
</dbReference>
<dbReference type="PANTHER" id="PTHR35038:SF6">
    <property type="entry name" value="SURFACE LOCALIZED DECAHEME CYTOCHROME C LIPOPROTEIN"/>
    <property type="match status" value="1"/>
</dbReference>
<gene>
    <name evidence="4" type="ORF">ENR23_04620</name>
</gene>
<dbReference type="InterPro" id="IPR036280">
    <property type="entry name" value="Multihaem_cyt_sf"/>
</dbReference>
<dbReference type="EMBL" id="DSQF01000008">
    <property type="protein sequence ID" value="HGZ42702.1"/>
    <property type="molecule type" value="Genomic_DNA"/>
</dbReference>
<dbReference type="GO" id="GO:0016491">
    <property type="term" value="F:oxidoreductase activity"/>
    <property type="evidence" value="ECO:0007669"/>
    <property type="project" value="TreeGrafter"/>
</dbReference>
<feature type="domain" description="Cytochrome c7-like" evidence="3">
    <location>
        <begin position="126"/>
        <end position="183"/>
    </location>
</feature>
<dbReference type="PANTHER" id="PTHR35038">
    <property type="entry name" value="DISSIMILATORY SULFITE REDUCTASE SIRA"/>
    <property type="match status" value="1"/>
</dbReference>
<dbReference type="InterPro" id="IPR029467">
    <property type="entry name" value="Cyt_c7-like"/>
</dbReference>